<dbReference type="CDD" id="cd02853">
    <property type="entry name" value="E_set_MTHase_like_N"/>
    <property type="match status" value="1"/>
</dbReference>
<feature type="active site" description="Proton donor" evidence="15">
    <location>
        <position position="308"/>
    </location>
</feature>
<evidence type="ECO:0000256" key="3">
    <source>
        <dbReference type="ARBA" id="ARBA00008061"/>
    </source>
</evidence>
<gene>
    <name evidence="19" type="ORF">EDC64_104102</name>
</gene>
<accession>A0A4R3M316</accession>
<sequence length="609" mass="66744">MIPDDDRPDAATSRFPAMPFGAAVTPAGVRFRFYAPAQRRVLLHVGGATVEMAAAAEGWHALLLPEVETGARYRFELEDGLLVPDPASRFQPEDCHGPSEVIDPARYAWRDTDWTGRPWHEAILYELHVGTFTSEGTFRAAIDRLDDLVELGITAIELMPVADFPGPHNWGYDGVLLYAPDAAYGRPDDLRALVDAAHARGLMVLLDVVYNHFGPDGNYLGAYAPSFFTERHHTPWGAALNYDGPDSRPVRDFMIHNALYWIDEFHFDGLRLDAVHAIIDDSAEDLLAELSRRVRAAHPGRQIHLVLENEENAARRLGADVPGGFTAQWNDDVHHGLHVAVTGEGDGYYADYRADFSLLPRALAEGFAFQGEVMAYRGHGRGEPSGALPPAAFVAFLQNHDQIGNRAFGERIAALAPAAAVRAAAALYLLGPQVPMLFMGEEWGSTQPFPFFCGFTGDLADAVREGRRAEFARFPAFADPAVRATIPDPMAEATFLSAALDWSARDDPAGQAWLDWYRRALQVRREQIWPLAGRITAGGQYRMIGPTAFEVVWSDAAGPVLWLRANLGPEEADGLAEPAGAAIWREGDLDAGRAGPWSVGWFVRAAEGM</sequence>
<dbReference type="InterPro" id="IPR012768">
    <property type="entry name" value="Trehalose_TreZ"/>
</dbReference>
<keyword evidence="7 14" id="KW-0378">Hydrolase</keyword>
<dbReference type="EC" id="3.2.1.141" evidence="4 13"/>
<comment type="subcellular location">
    <subcellularLocation>
        <location evidence="1 15">Cytoplasm</location>
    </subcellularLocation>
</comment>
<evidence type="ECO:0000256" key="5">
    <source>
        <dbReference type="ARBA" id="ARBA00015938"/>
    </source>
</evidence>
<evidence type="ECO:0000259" key="18">
    <source>
        <dbReference type="SMART" id="SM00642"/>
    </source>
</evidence>
<keyword evidence="8" id="KW-0119">Carbohydrate metabolism</keyword>
<feature type="site" description="Transition state stabilizer" evidence="17">
    <location>
        <position position="401"/>
    </location>
</feature>
<name>A0A4R3M316_9HYPH</name>
<dbReference type="PIRSF" id="PIRSF006337">
    <property type="entry name" value="Trehalose_TreZ"/>
    <property type="match status" value="1"/>
</dbReference>
<evidence type="ECO:0000256" key="6">
    <source>
        <dbReference type="ARBA" id="ARBA00022490"/>
    </source>
</evidence>
<dbReference type="CDD" id="cd11325">
    <property type="entry name" value="AmyAc_GTHase"/>
    <property type="match status" value="1"/>
</dbReference>
<dbReference type="SMART" id="SM00642">
    <property type="entry name" value="Aamy"/>
    <property type="match status" value="1"/>
</dbReference>
<dbReference type="GO" id="GO:0005737">
    <property type="term" value="C:cytoplasm"/>
    <property type="evidence" value="ECO:0007669"/>
    <property type="project" value="UniProtKB-SubCell"/>
</dbReference>
<dbReference type="Gene3D" id="2.60.40.10">
    <property type="entry name" value="Immunoglobulins"/>
    <property type="match status" value="1"/>
</dbReference>
<keyword evidence="9 14" id="KW-0326">Glycosidase</keyword>
<feature type="binding site" evidence="16">
    <location>
        <begin position="331"/>
        <end position="335"/>
    </location>
    <ligand>
        <name>substrate</name>
    </ligand>
</feature>
<keyword evidence="20" id="KW-1185">Reference proteome</keyword>
<evidence type="ECO:0000313" key="19">
    <source>
        <dbReference type="EMBL" id="TCT05545.1"/>
    </source>
</evidence>
<evidence type="ECO:0000256" key="2">
    <source>
        <dbReference type="ARBA" id="ARBA00005199"/>
    </source>
</evidence>
<dbReference type="InterPro" id="IPR006047">
    <property type="entry name" value="GH13_cat_dom"/>
</dbReference>
<evidence type="ECO:0000256" key="13">
    <source>
        <dbReference type="NCBIfam" id="TIGR02402"/>
    </source>
</evidence>
<dbReference type="SUPFAM" id="SSF81296">
    <property type="entry name" value="E set domains"/>
    <property type="match status" value="1"/>
</dbReference>
<dbReference type="Gene3D" id="1.10.10.760">
    <property type="entry name" value="E-set domains of sugar-utilizing enzymes"/>
    <property type="match status" value="1"/>
</dbReference>
<evidence type="ECO:0000256" key="8">
    <source>
        <dbReference type="ARBA" id="ARBA00023277"/>
    </source>
</evidence>
<evidence type="ECO:0000313" key="20">
    <source>
        <dbReference type="Proteomes" id="UP000294664"/>
    </source>
</evidence>
<feature type="active site" description="Nucleophile" evidence="15">
    <location>
        <position position="273"/>
    </location>
</feature>
<dbReference type="AlphaFoldDB" id="A0A4R3M316"/>
<dbReference type="Pfam" id="PF00128">
    <property type="entry name" value="Alpha-amylase"/>
    <property type="match status" value="1"/>
</dbReference>
<dbReference type="GO" id="GO:0033942">
    <property type="term" value="F:4-alpha-D-(1-&gt;4)-alpha-D-glucanotrehalose trehalohydrolase activity"/>
    <property type="evidence" value="ECO:0007669"/>
    <property type="project" value="UniProtKB-EC"/>
</dbReference>
<evidence type="ECO:0000256" key="17">
    <source>
        <dbReference type="PIRSR" id="PIRSR006337-3"/>
    </source>
</evidence>
<evidence type="ECO:0000256" key="7">
    <source>
        <dbReference type="ARBA" id="ARBA00022801"/>
    </source>
</evidence>
<dbReference type="InterPro" id="IPR017853">
    <property type="entry name" value="GH"/>
</dbReference>
<dbReference type="Pfam" id="PF11941">
    <property type="entry name" value="DUF3459"/>
    <property type="match status" value="1"/>
</dbReference>
<comment type="catalytic activity">
    <reaction evidence="12 14">
        <text>hydrolysis of (1-&gt;4)-alpha-D-glucosidic linkage in 4-alpha-D-[(1-&gt;4)-alpha-D-glucanosyl]n trehalose to yield trehalose and (1-&gt;4)-alpha-D-glucan.</text>
        <dbReference type="EC" id="3.2.1.141"/>
    </reaction>
</comment>
<comment type="caution">
    <text evidence="19">The sequence shown here is derived from an EMBL/GenBank/DDBJ whole genome shotgun (WGS) entry which is preliminary data.</text>
</comment>
<dbReference type="Proteomes" id="UP000294664">
    <property type="component" value="Unassembled WGS sequence"/>
</dbReference>
<feature type="binding site" evidence="16">
    <location>
        <begin position="271"/>
        <end position="276"/>
    </location>
    <ligand>
        <name>substrate</name>
    </ligand>
</feature>
<dbReference type="InterPro" id="IPR022567">
    <property type="entry name" value="DUF3459"/>
</dbReference>
<reference evidence="19 20" key="1">
    <citation type="submission" date="2019-03" db="EMBL/GenBank/DDBJ databases">
        <title>Genomic Encyclopedia of Type Strains, Phase IV (KMG-IV): sequencing the most valuable type-strain genomes for metagenomic binning, comparative biology and taxonomic classification.</title>
        <authorList>
            <person name="Goeker M."/>
        </authorList>
    </citation>
    <scope>NUCLEOTIDE SEQUENCE [LARGE SCALE GENOMIC DNA]</scope>
    <source>
        <strain evidence="19 20">DSM 9035</strain>
    </source>
</reference>
<dbReference type="PANTHER" id="PTHR43651">
    <property type="entry name" value="1,4-ALPHA-GLUCAN-BRANCHING ENZYME"/>
    <property type="match status" value="1"/>
</dbReference>
<dbReference type="InterPro" id="IPR014756">
    <property type="entry name" value="Ig_E-set"/>
</dbReference>
<keyword evidence="6" id="KW-0963">Cytoplasm</keyword>
<dbReference type="UniPathway" id="UPA00299"/>
<evidence type="ECO:0000256" key="12">
    <source>
        <dbReference type="ARBA" id="ARBA00034013"/>
    </source>
</evidence>
<evidence type="ECO:0000256" key="10">
    <source>
        <dbReference type="ARBA" id="ARBA00032057"/>
    </source>
</evidence>
<dbReference type="RefSeq" id="WP_245504609.1">
    <property type="nucleotide sequence ID" value="NZ_SMAI01000004.1"/>
</dbReference>
<proteinExistence type="inferred from homology"/>
<evidence type="ECO:0000256" key="14">
    <source>
        <dbReference type="PIRNR" id="PIRNR006337"/>
    </source>
</evidence>
<dbReference type="GO" id="GO:0005992">
    <property type="term" value="P:trehalose biosynthetic process"/>
    <property type="evidence" value="ECO:0007669"/>
    <property type="project" value="UniProtKB-UniRule"/>
</dbReference>
<feature type="binding site" evidence="16">
    <location>
        <begin position="400"/>
        <end position="405"/>
    </location>
    <ligand>
        <name>substrate</name>
    </ligand>
</feature>
<evidence type="ECO:0000256" key="9">
    <source>
        <dbReference type="ARBA" id="ARBA00023295"/>
    </source>
</evidence>
<dbReference type="EMBL" id="SMAI01000004">
    <property type="protein sequence ID" value="TCT05545.1"/>
    <property type="molecule type" value="Genomic_DNA"/>
</dbReference>
<dbReference type="InterPro" id="IPR013783">
    <property type="entry name" value="Ig-like_fold"/>
</dbReference>
<comment type="similarity">
    <text evidence="3 14">Belongs to the glycosyl hydrolase 13 family.</text>
</comment>
<dbReference type="PANTHER" id="PTHR43651:SF11">
    <property type="entry name" value="MALTO-OLIGOSYLTREHALOSE TREHALOHYDROLASE"/>
    <property type="match status" value="1"/>
</dbReference>
<dbReference type="Gene3D" id="3.20.20.80">
    <property type="entry name" value="Glycosidases"/>
    <property type="match status" value="1"/>
</dbReference>
<protein>
    <recommendedName>
        <fullName evidence="5 13">Malto-oligosyltrehalose trehalohydrolase</fullName>
        <shortName evidence="14">MTHase</shortName>
        <ecNumber evidence="4 13">3.2.1.141</ecNumber>
    </recommendedName>
    <alternativeName>
        <fullName evidence="11 14">4-alpha-D-((1-&gt;4)-alpha-D-glucano)trehalose trehalohydrolase</fullName>
    </alternativeName>
    <alternativeName>
        <fullName evidence="10 14">Maltooligosyl trehalose trehalohydrolase</fullName>
    </alternativeName>
</protein>
<dbReference type="NCBIfam" id="TIGR02402">
    <property type="entry name" value="trehalose_TreZ"/>
    <property type="match status" value="1"/>
</dbReference>
<evidence type="ECO:0000256" key="4">
    <source>
        <dbReference type="ARBA" id="ARBA00012268"/>
    </source>
</evidence>
<organism evidence="19 20">
    <name type="scientific">Aquabacter spiritensis</name>
    <dbReference type="NCBI Taxonomy" id="933073"/>
    <lineage>
        <taxon>Bacteria</taxon>
        <taxon>Pseudomonadati</taxon>
        <taxon>Pseudomonadota</taxon>
        <taxon>Alphaproteobacteria</taxon>
        <taxon>Hyphomicrobiales</taxon>
        <taxon>Xanthobacteraceae</taxon>
        <taxon>Aquabacter</taxon>
    </lineage>
</organism>
<dbReference type="InterPro" id="IPR044901">
    <property type="entry name" value="Trehalose_TreZ_E-set_sf"/>
</dbReference>
<evidence type="ECO:0000256" key="15">
    <source>
        <dbReference type="PIRSR" id="PIRSR006337-1"/>
    </source>
</evidence>
<comment type="pathway">
    <text evidence="2 14">Glycan biosynthesis; trehalose biosynthesis.</text>
</comment>
<evidence type="ECO:0000256" key="1">
    <source>
        <dbReference type="ARBA" id="ARBA00004496"/>
    </source>
</evidence>
<dbReference type="SUPFAM" id="SSF51445">
    <property type="entry name" value="(Trans)glycosidases"/>
    <property type="match status" value="1"/>
</dbReference>
<evidence type="ECO:0000256" key="11">
    <source>
        <dbReference type="ARBA" id="ARBA00033284"/>
    </source>
</evidence>
<feature type="domain" description="Glycosyl hydrolase family 13 catalytic" evidence="18">
    <location>
        <begin position="101"/>
        <end position="464"/>
    </location>
</feature>
<evidence type="ECO:0000256" key="16">
    <source>
        <dbReference type="PIRSR" id="PIRSR006337-2"/>
    </source>
</evidence>